<evidence type="ECO:0000313" key="3">
    <source>
        <dbReference type="Proteomes" id="UP000251075"/>
    </source>
</evidence>
<comment type="caution">
    <text evidence="2">The sequence shown here is derived from an EMBL/GenBank/DDBJ whole genome shotgun (WGS) entry which is preliminary data.</text>
</comment>
<feature type="compositionally biased region" description="Pro residues" evidence="1">
    <location>
        <begin position="142"/>
        <end position="151"/>
    </location>
</feature>
<sequence length="194" mass="20618">MKRGLLGTILWTLLAGCIGVGLFFIKHEVKDQERRLTSLTTEIQRNQETIHVLRAEWSYLNDPSRLRMLAEKHLGMHAVKPAEIASLDSVLRDGLASPTMMAAALPPRQPATIAAKPTEHAPKQQIKLAETPANPRPADSGKPPPPKPQQPKPGGVTVASGTAPPPTVLAAPAKGGHTIVVKSPALAQTDGGSR</sequence>
<organism evidence="2 3">
    <name type="scientific">Paramagnetospirillum kuznetsovii</name>
    <dbReference type="NCBI Taxonomy" id="2053833"/>
    <lineage>
        <taxon>Bacteria</taxon>
        <taxon>Pseudomonadati</taxon>
        <taxon>Pseudomonadota</taxon>
        <taxon>Alphaproteobacteria</taxon>
        <taxon>Rhodospirillales</taxon>
        <taxon>Magnetospirillaceae</taxon>
        <taxon>Paramagnetospirillum</taxon>
    </lineage>
</organism>
<accession>A0A364P1B2</accession>
<name>A0A364P1B2_9PROT</name>
<protein>
    <submittedName>
        <fullName evidence="2">Energy transducer TonB</fullName>
    </submittedName>
</protein>
<evidence type="ECO:0000313" key="2">
    <source>
        <dbReference type="EMBL" id="RAU22905.1"/>
    </source>
</evidence>
<proteinExistence type="predicted"/>
<gene>
    <name evidence="2" type="ORF">CU669_05855</name>
</gene>
<dbReference type="OrthoDB" id="7165680at2"/>
<reference evidence="2 3" key="1">
    <citation type="submission" date="2017-11" db="EMBL/GenBank/DDBJ databases">
        <title>Draft genome sequence of magnetotactic bacterium Magnetospirillum kuznetsovii LBB-42.</title>
        <authorList>
            <person name="Grouzdev D.S."/>
            <person name="Rysina M.S."/>
            <person name="Baslerov R.V."/>
            <person name="Koziaeva V."/>
        </authorList>
    </citation>
    <scope>NUCLEOTIDE SEQUENCE [LARGE SCALE GENOMIC DNA]</scope>
    <source>
        <strain evidence="2 3">LBB-42</strain>
    </source>
</reference>
<dbReference type="EMBL" id="PGTO01000003">
    <property type="protein sequence ID" value="RAU22905.1"/>
    <property type="molecule type" value="Genomic_DNA"/>
</dbReference>
<keyword evidence="3" id="KW-1185">Reference proteome</keyword>
<feature type="region of interest" description="Disordered" evidence="1">
    <location>
        <begin position="131"/>
        <end position="194"/>
    </location>
</feature>
<dbReference type="RefSeq" id="WP_112142888.1">
    <property type="nucleotide sequence ID" value="NZ_PGTO01000003.1"/>
</dbReference>
<dbReference type="Proteomes" id="UP000251075">
    <property type="component" value="Unassembled WGS sequence"/>
</dbReference>
<evidence type="ECO:0000256" key="1">
    <source>
        <dbReference type="SAM" id="MobiDB-lite"/>
    </source>
</evidence>
<dbReference type="PROSITE" id="PS51257">
    <property type="entry name" value="PROKAR_LIPOPROTEIN"/>
    <property type="match status" value="1"/>
</dbReference>
<dbReference type="AlphaFoldDB" id="A0A364P1B2"/>